<dbReference type="SMART" id="SM00849">
    <property type="entry name" value="Lactamase_B"/>
    <property type="match status" value="1"/>
</dbReference>
<dbReference type="InterPro" id="IPR050698">
    <property type="entry name" value="MBL"/>
</dbReference>
<keyword evidence="1 4" id="KW-0378">Hydrolase</keyword>
<dbReference type="InterPro" id="IPR011108">
    <property type="entry name" value="RMMBL"/>
</dbReference>
<dbReference type="PANTHER" id="PTHR11203:SF37">
    <property type="entry name" value="INTEGRATOR COMPLEX SUBUNIT 11"/>
    <property type="match status" value="1"/>
</dbReference>
<name>A0A2Z4GFT9_9BACT</name>
<keyword evidence="5" id="KW-1185">Reference proteome</keyword>
<dbReference type="Gene3D" id="3.60.15.10">
    <property type="entry name" value="Ribonuclease Z/Hydroxyacylglutathione hydrolase-like"/>
    <property type="match status" value="1"/>
</dbReference>
<gene>
    <name evidence="4" type="ORF">DJ013_17750</name>
</gene>
<proteinExistence type="predicted"/>
<evidence type="ECO:0000256" key="1">
    <source>
        <dbReference type="ARBA" id="ARBA00022801"/>
    </source>
</evidence>
<accession>A0A2Z4GFT9</accession>
<protein>
    <submittedName>
        <fullName evidence="4">MBL fold metallo-hydrolase</fullName>
    </submittedName>
</protein>
<dbReference type="Proteomes" id="UP000249873">
    <property type="component" value="Chromosome"/>
</dbReference>
<dbReference type="Pfam" id="PF10996">
    <property type="entry name" value="Beta-Casp"/>
    <property type="match status" value="1"/>
</dbReference>
<dbReference type="GO" id="GO:0004521">
    <property type="term" value="F:RNA endonuclease activity"/>
    <property type="evidence" value="ECO:0007669"/>
    <property type="project" value="TreeGrafter"/>
</dbReference>
<dbReference type="InterPro" id="IPR001279">
    <property type="entry name" value="Metallo-B-lactamas"/>
</dbReference>
<reference evidence="4 5" key="1">
    <citation type="submission" date="2018-05" db="EMBL/GenBank/DDBJ databases">
        <title>Complete genome sequence of Arcticibacterium luteifluviistationis SM1504T, a cytophagaceae bacterium isolated from Arctic surface seawater.</title>
        <authorList>
            <person name="Li Y."/>
            <person name="Qin Q.-L."/>
        </authorList>
    </citation>
    <scope>NUCLEOTIDE SEQUENCE [LARGE SCALE GENOMIC DNA]</scope>
    <source>
        <strain evidence="4 5">SM1504</strain>
    </source>
</reference>
<dbReference type="InterPro" id="IPR036866">
    <property type="entry name" value="RibonucZ/Hydroxyglut_hydro"/>
</dbReference>
<evidence type="ECO:0000313" key="5">
    <source>
        <dbReference type="Proteomes" id="UP000249873"/>
    </source>
</evidence>
<dbReference type="GO" id="GO:0016787">
    <property type="term" value="F:hydrolase activity"/>
    <property type="evidence" value="ECO:0007669"/>
    <property type="project" value="UniProtKB-KW"/>
</dbReference>
<sequence length="464" mass="52165">MKVQFYGAARRVTGSKHLLTTNKGTKILLDCGLFQGIGTTELNSSFGFNPKEVDFVILSHAHIDHTGLLPKLVKDGFNGTVYCTHATKSLCEIMLMDSARIQESDVKRINKRRSKRGDELLEPLYQETDAQKAIDLMDTKGYHTKFEIEEGVNFSFYETGHILGSAGIYVEFQENNITKSLFFTGDIGRPNDKILREPEAFPQADFIISESTYGDKLHPPEADIRAHLLEVVKTTCVEKKGRLIIPAFSVDRTQELIYALDVLESEGKLPRIPVYIDSPLSVKATLVMRKHEEEFNPEILDYIKRDGDAFGFENLNYITKVDDSKAINSSKEPCIIISSSGMAEAGRIKHHIKNNCENANNTILIVGYCSPSSLGYQIKIKAPELRIFGDTFKLNANVEVMDSFSAHADYAEMISYLSCQDTSQVKKLFLVHGEIDRQTAFKARLEKVGFSNIEIPQHKESFTI</sequence>
<dbReference type="EMBL" id="CP029480">
    <property type="protein sequence ID" value="AWV99915.1"/>
    <property type="molecule type" value="Genomic_DNA"/>
</dbReference>
<dbReference type="SUPFAM" id="SSF56281">
    <property type="entry name" value="Metallo-hydrolase/oxidoreductase"/>
    <property type="match status" value="1"/>
</dbReference>
<organism evidence="4 5">
    <name type="scientific">Arcticibacterium luteifluviistationis</name>
    <dbReference type="NCBI Taxonomy" id="1784714"/>
    <lineage>
        <taxon>Bacteria</taxon>
        <taxon>Pseudomonadati</taxon>
        <taxon>Bacteroidota</taxon>
        <taxon>Cytophagia</taxon>
        <taxon>Cytophagales</taxon>
        <taxon>Leadbetterellaceae</taxon>
        <taxon>Arcticibacterium</taxon>
    </lineage>
</organism>
<dbReference type="Pfam" id="PF07521">
    <property type="entry name" value="RMMBL"/>
    <property type="match status" value="1"/>
</dbReference>
<dbReference type="SMART" id="SM01027">
    <property type="entry name" value="Beta-Casp"/>
    <property type="match status" value="1"/>
</dbReference>
<feature type="domain" description="Metallo-beta-lactamase" evidence="2">
    <location>
        <begin position="13"/>
        <end position="227"/>
    </location>
</feature>
<dbReference type="AlphaFoldDB" id="A0A2Z4GFT9"/>
<feature type="domain" description="Beta-Casp" evidence="3">
    <location>
        <begin position="253"/>
        <end position="378"/>
    </location>
</feature>
<evidence type="ECO:0000313" key="4">
    <source>
        <dbReference type="EMBL" id="AWV99915.1"/>
    </source>
</evidence>
<dbReference type="InterPro" id="IPR022712">
    <property type="entry name" value="Beta_Casp"/>
</dbReference>
<dbReference type="CDD" id="cd16295">
    <property type="entry name" value="TTHA0252-CPSF-like_MBL-fold"/>
    <property type="match status" value="1"/>
</dbReference>
<evidence type="ECO:0000259" key="3">
    <source>
        <dbReference type="SMART" id="SM01027"/>
    </source>
</evidence>
<dbReference type="OrthoDB" id="9803916at2"/>
<dbReference type="Gene3D" id="3.40.50.10890">
    <property type="match status" value="1"/>
</dbReference>
<dbReference type="PANTHER" id="PTHR11203">
    <property type="entry name" value="CLEAVAGE AND POLYADENYLATION SPECIFICITY FACTOR FAMILY MEMBER"/>
    <property type="match status" value="1"/>
</dbReference>
<dbReference type="KEGG" id="als:DJ013_17750"/>
<dbReference type="RefSeq" id="WP_111373283.1">
    <property type="nucleotide sequence ID" value="NZ_CP029480.1"/>
</dbReference>
<evidence type="ECO:0000259" key="2">
    <source>
        <dbReference type="SMART" id="SM00849"/>
    </source>
</evidence>
<dbReference type="Pfam" id="PF00753">
    <property type="entry name" value="Lactamase_B"/>
    <property type="match status" value="1"/>
</dbReference>